<dbReference type="InterPro" id="IPR008688">
    <property type="entry name" value="ATP_synth_Bsub_B/MI25"/>
</dbReference>
<keyword evidence="4 8" id="KW-0999">Mitochondrion inner membrane</keyword>
<dbReference type="PANTHER" id="PTHR12733">
    <property type="entry name" value="MITOCHONDRIAL ATP SYNTHASE B CHAIN"/>
    <property type="match status" value="1"/>
</dbReference>
<dbReference type="AlphaFoldDB" id="A0A060TCW4"/>
<dbReference type="GO" id="GO:0046933">
    <property type="term" value="F:proton-transporting ATP synthase activity, rotational mechanism"/>
    <property type="evidence" value="ECO:0007669"/>
    <property type="project" value="TreeGrafter"/>
</dbReference>
<name>A0A060TCW4_BLAAD</name>
<reference evidence="9" key="1">
    <citation type="submission" date="2014-02" db="EMBL/GenBank/DDBJ databases">
        <authorList>
            <person name="Genoscope - CEA"/>
        </authorList>
    </citation>
    <scope>NUCLEOTIDE SEQUENCE</scope>
    <source>
        <strain evidence="9">LS3</strain>
    </source>
</reference>
<dbReference type="PANTHER" id="PTHR12733:SF3">
    <property type="entry name" value="ATP SYNTHASE F(0) COMPLEX SUBUNIT B1, MITOCHONDRIAL"/>
    <property type="match status" value="1"/>
</dbReference>
<dbReference type="PhylomeDB" id="A0A060TCW4"/>
<evidence type="ECO:0000256" key="8">
    <source>
        <dbReference type="RuleBase" id="RU368017"/>
    </source>
</evidence>
<comment type="subunit">
    <text evidence="8">F-type ATPases have 2 components, CF(1) - the catalytic core - and CF(0) - the membrane proton channel. In yeast, the dimeric form of ATP synthase consists of 17 polypeptides: alpha, beta, gamma, delta, epsilon, 4 (B), 5 (OSCP), 6 (A), 8, 9 (C), d, E (Tim11), f, g, h, i/j and k.</text>
</comment>
<keyword evidence="7 8" id="KW-0472">Membrane</keyword>
<evidence type="ECO:0000256" key="3">
    <source>
        <dbReference type="ARBA" id="ARBA00022781"/>
    </source>
</evidence>
<evidence type="ECO:0000256" key="7">
    <source>
        <dbReference type="ARBA" id="ARBA00023136"/>
    </source>
</evidence>
<evidence type="ECO:0000256" key="1">
    <source>
        <dbReference type="ARBA" id="ARBA00022448"/>
    </source>
</evidence>
<comment type="subcellular location">
    <subcellularLocation>
        <location evidence="8">Mitochondrion</location>
    </subcellularLocation>
    <subcellularLocation>
        <location evidence="8">Mitochondrion inner membrane</location>
    </subcellularLocation>
</comment>
<organism evidence="9">
    <name type="scientific">Blastobotrys adeninivorans</name>
    <name type="common">Yeast</name>
    <name type="synonym">Arxula adeninivorans</name>
    <dbReference type="NCBI Taxonomy" id="409370"/>
    <lineage>
        <taxon>Eukaryota</taxon>
        <taxon>Fungi</taxon>
        <taxon>Dikarya</taxon>
        <taxon>Ascomycota</taxon>
        <taxon>Saccharomycotina</taxon>
        <taxon>Dipodascomycetes</taxon>
        <taxon>Dipodascales</taxon>
        <taxon>Trichomonascaceae</taxon>
        <taxon>Blastobotrys</taxon>
    </lineage>
</organism>
<evidence type="ECO:0000256" key="4">
    <source>
        <dbReference type="ARBA" id="ARBA00022792"/>
    </source>
</evidence>
<dbReference type="SUPFAM" id="SSF161060">
    <property type="entry name" value="ATP synthase B chain-like"/>
    <property type="match status" value="1"/>
</dbReference>
<gene>
    <name evidence="9" type="ORF">GNLVRS02_ARAD1D39050g</name>
</gene>
<dbReference type="GO" id="GO:0005743">
    <property type="term" value="C:mitochondrial inner membrane"/>
    <property type="evidence" value="ECO:0007669"/>
    <property type="project" value="UniProtKB-SubCell"/>
</dbReference>
<keyword evidence="6 8" id="KW-0496">Mitochondrion</keyword>
<evidence type="ECO:0000256" key="5">
    <source>
        <dbReference type="ARBA" id="ARBA00023065"/>
    </source>
</evidence>
<dbReference type="Gene3D" id="1.20.5.2210">
    <property type="match status" value="1"/>
</dbReference>
<evidence type="ECO:0000256" key="2">
    <source>
        <dbReference type="ARBA" id="ARBA00022547"/>
    </source>
</evidence>
<accession>A0A060TCW4</accession>
<protein>
    <recommendedName>
        <fullName evidence="8">ATP synthase subunit 4</fullName>
    </recommendedName>
</protein>
<sequence>MSLRLVSSTARAATRAHPLMATRVIRAYSTETPQQPDPKAKANSILEALPGNTPLSKTGILATGAAATVYAISNGLYVVNAETLMLGAFATVVYAISRSVAPAYGQWAQGHVDAFRNVLNKAREEHVDAVKERIQSVGQLKDVVNTTKQLFAVSKETAELEAKAFTLQQQVDFASEARSVLDSWVRYEGQLRQREQAELAQNVIAKVQKEIENPKFKQQVLEQALSDVEKLFAKA</sequence>
<dbReference type="Pfam" id="PF05405">
    <property type="entry name" value="Mt_ATP-synt_B"/>
    <property type="match status" value="1"/>
</dbReference>
<keyword evidence="3 8" id="KW-0375">Hydrogen ion transport</keyword>
<keyword evidence="2 8" id="KW-0138">CF(0)</keyword>
<evidence type="ECO:0000313" key="9">
    <source>
        <dbReference type="EMBL" id="CDP38634.1"/>
    </source>
</evidence>
<dbReference type="InterPro" id="IPR013837">
    <property type="entry name" value="ATP_synth_F0_suB"/>
</dbReference>
<dbReference type="FunFam" id="1.20.5.2210:FF:000002">
    <property type="entry name" value="ATP synthase subunit 4 mitochondrial"/>
    <property type="match status" value="1"/>
</dbReference>
<proteinExistence type="inferred from homology"/>
<comment type="similarity">
    <text evidence="8">Belongs to the eukaryotic ATPase B chain family.</text>
</comment>
<dbReference type="EMBL" id="HG937694">
    <property type="protein sequence ID" value="CDP38634.1"/>
    <property type="molecule type" value="Genomic_DNA"/>
</dbReference>
<dbReference type="GO" id="GO:0045259">
    <property type="term" value="C:proton-transporting ATP synthase complex"/>
    <property type="evidence" value="ECO:0007669"/>
    <property type="project" value="UniProtKB-KW"/>
</dbReference>
<keyword evidence="1 8" id="KW-0813">Transport</keyword>
<evidence type="ECO:0000256" key="6">
    <source>
        <dbReference type="ARBA" id="ARBA00023128"/>
    </source>
</evidence>
<comment type="function">
    <text evidence="8">Subunit b, of the mitochondrial membrane ATP synthase complex (F(1)F(0) ATP synthase or Complex V) that produces ATP from ADP in the presence of a proton gradient across the membrane which is generated by electron transport complexes of the respiratory chain. ATP synthase complex consist of a soluble F(1) head domain - the catalytic core - and a membrane F(1) domain - the membrane proton channel. These two domains are linked by a central stalk rotating inside the F(1) region and a stationary peripheral stalk. During catalysis, ATP synthesis in the catalytic domain of F(1) is coupled via a rotary mechanism of the central stalk subunits to proton translocation. In vivo, can only synthesize ATP although its ATP hydrolase activity can be activated artificially in vitro. Part of the complex F(0) domain. Part of the complex F(0) domain and the peripheric stalk, which acts as a stator to hold the catalytic alpha(3)beta(3) subcomplex and subunit a/ATP6 static relative to the rotary elements.</text>
</comment>
<reference evidence="9" key="2">
    <citation type="submission" date="2014-06" db="EMBL/GenBank/DDBJ databases">
        <title>The complete genome of Blastobotrys (Arxula) adeninivorans LS3 - a yeast of biotechnological interest.</title>
        <authorList>
            <person name="Kunze G."/>
            <person name="Gaillardin C."/>
            <person name="Czernicka M."/>
            <person name="Durrens P."/>
            <person name="Martin T."/>
            <person name="Boer E."/>
            <person name="Gabaldon T."/>
            <person name="Cruz J."/>
            <person name="Talla E."/>
            <person name="Marck C."/>
            <person name="Goffeau A."/>
            <person name="Barbe V."/>
            <person name="Baret P."/>
            <person name="Baronian K."/>
            <person name="Beier S."/>
            <person name="Bleykasten C."/>
            <person name="Bode R."/>
            <person name="Casaregola S."/>
            <person name="Despons L."/>
            <person name="Fairhead C."/>
            <person name="Giersberg M."/>
            <person name="Gierski P."/>
            <person name="Hahnel U."/>
            <person name="Hartmann A."/>
            <person name="Jankowska D."/>
            <person name="Jubin C."/>
            <person name="Jung P."/>
            <person name="Lafontaine I."/>
            <person name="Leh-Louis V."/>
            <person name="Lemaire M."/>
            <person name="Marcet-Houben M."/>
            <person name="Mascher M."/>
            <person name="Morel G."/>
            <person name="Richard G.-F."/>
            <person name="Riechen J."/>
            <person name="Sacerdot C."/>
            <person name="Sarkar A."/>
            <person name="Savel G."/>
            <person name="Schacherer J."/>
            <person name="Sherman D."/>
            <person name="Straub M.-L."/>
            <person name="Stein N."/>
            <person name="Thierry A."/>
            <person name="Trautwein-Schult A."/>
            <person name="Westhof E."/>
            <person name="Worch S."/>
            <person name="Dujon B."/>
            <person name="Souciet J.-L."/>
            <person name="Wincker P."/>
            <person name="Scholz U."/>
            <person name="Neuveglise N."/>
        </authorList>
    </citation>
    <scope>NUCLEOTIDE SEQUENCE</scope>
    <source>
        <strain evidence="9">LS3</strain>
    </source>
</reference>
<keyword evidence="5 8" id="KW-0406">Ion transport</keyword>